<feature type="signal peptide" evidence="1">
    <location>
        <begin position="1"/>
        <end position="19"/>
    </location>
</feature>
<keyword evidence="3" id="KW-1185">Reference proteome</keyword>
<protein>
    <submittedName>
        <fullName evidence="2">Uncharacterized protein</fullName>
    </submittedName>
</protein>
<accession>A0A6G1KDB9</accession>
<dbReference type="OrthoDB" id="3795216at2759"/>
<name>A0A6G1KDB9_9PLEO</name>
<keyword evidence="1" id="KW-0732">Signal</keyword>
<feature type="chain" id="PRO_5026166779" evidence="1">
    <location>
        <begin position="20"/>
        <end position="183"/>
    </location>
</feature>
<evidence type="ECO:0000313" key="2">
    <source>
        <dbReference type="EMBL" id="KAF2710770.1"/>
    </source>
</evidence>
<gene>
    <name evidence="2" type="ORF">K504DRAFT_489786</name>
</gene>
<dbReference type="Proteomes" id="UP000799428">
    <property type="component" value="Unassembled WGS sequence"/>
</dbReference>
<organism evidence="2 3">
    <name type="scientific">Pleomassaria siparia CBS 279.74</name>
    <dbReference type="NCBI Taxonomy" id="1314801"/>
    <lineage>
        <taxon>Eukaryota</taxon>
        <taxon>Fungi</taxon>
        <taxon>Dikarya</taxon>
        <taxon>Ascomycota</taxon>
        <taxon>Pezizomycotina</taxon>
        <taxon>Dothideomycetes</taxon>
        <taxon>Pleosporomycetidae</taxon>
        <taxon>Pleosporales</taxon>
        <taxon>Pleomassariaceae</taxon>
        <taxon>Pleomassaria</taxon>
    </lineage>
</organism>
<evidence type="ECO:0000256" key="1">
    <source>
        <dbReference type="SAM" id="SignalP"/>
    </source>
</evidence>
<evidence type="ECO:0000313" key="3">
    <source>
        <dbReference type="Proteomes" id="UP000799428"/>
    </source>
</evidence>
<sequence>MQFFQILASVILYVPDAIAAPHSGMIDLPDYRDTGLLYPEINFSGIPAFVMENRNQPECLPINPDPNGEPQGINIASVQVCKPVSCTFYTGSHCEDSEEAVNLSVGIIGPGDAAEVVLPDSWEGEHVFHSMICGPVQQGVPNGGLIRPGFIVVLVPHVGVYPIITMSSSPTVSGRMATLISEA</sequence>
<dbReference type="AlphaFoldDB" id="A0A6G1KDB9"/>
<dbReference type="EMBL" id="MU005768">
    <property type="protein sequence ID" value="KAF2710770.1"/>
    <property type="molecule type" value="Genomic_DNA"/>
</dbReference>
<proteinExistence type="predicted"/>
<reference evidence="2" key="1">
    <citation type="journal article" date="2020" name="Stud. Mycol.">
        <title>101 Dothideomycetes genomes: a test case for predicting lifestyles and emergence of pathogens.</title>
        <authorList>
            <person name="Haridas S."/>
            <person name="Albert R."/>
            <person name="Binder M."/>
            <person name="Bloem J."/>
            <person name="Labutti K."/>
            <person name="Salamov A."/>
            <person name="Andreopoulos B."/>
            <person name="Baker S."/>
            <person name="Barry K."/>
            <person name="Bills G."/>
            <person name="Bluhm B."/>
            <person name="Cannon C."/>
            <person name="Castanera R."/>
            <person name="Culley D."/>
            <person name="Daum C."/>
            <person name="Ezra D."/>
            <person name="Gonzalez J."/>
            <person name="Henrissat B."/>
            <person name="Kuo A."/>
            <person name="Liang C."/>
            <person name="Lipzen A."/>
            <person name="Lutzoni F."/>
            <person name="Magnuson J."/>
            <person name="Mondo S."/>
            <person name="Nolan M."/>
            <person name="Ohm R."/>
            <person name="Pangilinan J."/>
            <person name="Park H.-J."/>
            <person name="Ramirez L."/>
            <person name="Alfaro M."/>
            <person name="Sun H."/>
            <person name="Tritt A."/>
            <person name="Yoshinaga Y."/>
            <person name="Zwiers L.-H."/>
            <person name="Turgeon B."/>
            <person name="Goodwin S."/>
            <person name="Spatafora J."/>
            <person name="Crous P."/>
            <person name="Grigoriev I."/>
        </authorList>
    </citation>
    <scope>NUCLEOTIDE SEQUENCE</scope>
    <source>
        <strain evidence="2">CBS 279.74</strain>
    </source>
</reference>